<name>A0A061B5S3_CYBFA</name>
<dbReference type="PANTHER" id="PTHR43720:SF2">
    <property type="entry name" value="2-AMINOMUCONIC SEMIALDEHYDE DEHYDROGENASE"/>
    <property type="match status" value="1"/>
</dbReference>
<dbReference type="InterPro" id="IPR016161">
    <property type="entry name" value="Ald_DH/histidinol_DH"/>
</dbReference>
<dbReference type="EMBL" id="LK052894">
    <property type="protein sequence ID" value="CDR42375.1"/>
    <property type="molecule type" value="Genomic_DNA"/>
</dbReference>
<dbReference type="GO" id="GO:0006598">
    <property type="term" value="P:polyamine catabolic process"/>
    <property type="evidence" value="ECO:0007669"/>
    <property type="project" value="TreeGrafter"/>
</dbReference>
<dbReference type="STRING" id="36022.A0A061B5S3"/>
<sequence length="504" mass="54898">MSLSTSITLADGTVYEQPLGLFINNEFVKGSGELIDTYDPHTTKLITSVHCATAADVDVAVKAAKTAYDTVWSKIDQQEKGKLLWKLGDLMEKYGEIIGKIDSVDGGKPYYTNCVNDIAQCVALTRYYAGFVDKIPGKHIQISEDKFVYEVQEPYGVVGQIVPWNYPFAMAQWKVISALAAGNTVVIKTAETTPLSMLFFGNLIKEAGFPPGVLNILSGYGKDAGSAIASHMEIEKVSFTGSTTVGRLIASQAAMSNLKSVTLECGGKSPLVVFPDANIKSAVTWSSMGIFYNSGQNCTANSRIILHESIYDEFLEAFKKHTAENWIIGDPLEKTTTVGPLVSKVHYEKVTEFIKKGENEGLKKLIGDEPVTLSSGYYVQPTIFLDVPTTSELWQEEIFGPVAVVAKFKTYDEAVELANATKYGLAAMVFTKNIKRGHRFASAMKSGSMYINSSNDEDIRAAFGGYGLSGEGGAREMGEQGLLIYTQTKAVHVNLAVEEEDDEL</sequence>
<dbReference type="Proteomes" id="UP000189513">
    <property type="component" value="Unassembled WGS sequence"/>
</dbReference>
<dbReference type="Gene3D" id="3.40.309.10">
    <property type="entry name" value="Aldehyde Dehydrogenase, Chain A, domain 2"/>
    <property type="match status" value="1"/>
</dbReference>
<reference evidence="8" key="3">
    <citation type="submission" date="2017-01" db="EMBL/GenBank/DDBJ databases">
        <authorList>
            <person name="Mah S.A."/>
            <person name="Swanson W.J."/>
            <person name="Moy G.W."/>
            <person name="Vacquier V.D."/>
        </authorList>
    </citation>
    <scope>NUCLEOTIDE SEQUENCE [LARGE SCALE GENOMIC DNA]</scope>
    <source>
        <strain evidence="8">65</strain>
    </source>
</reference>
<dbReference type="PANTHER" id="PTHR43720">
    <property type="entry name" value="2-AMINOMUCONIC SEMIALDEHYDE DEHYDROGENASE"/>
    <property type="match status" value="1"/>
</dbReference>
<dbReference type="InterPro" id="IPR016163">
    <property type="entry name" value="Ald_DH_C"/>
</dbReference>
<dbReference type="InterPro" id="IPR029510">
    <property type="entry name" value="Ald_DH_CS_GLU"/>
</dbReference>
<dbReference type="GO" id="GO:0019752">
    <property type="term" value="P:carboxylic acid metabolic process"/>
    <property type="evidence" value="ECO:0007669"/>
    <property type="project" value="UniProtKB-ARBA"/>
</dbReference>
<evidence type="ECO:0000256" key="4">
    <source>
        <dbReference type="PROSITE-ProRule" id="PRU10007"/>
    </source>
</evidence>
<comment type="similarity">
    <text evidence="1 5">Belongs to the aldehyde dehydrogenase family.</text>
</comment>
<dbReference type="VEuPathDB" id="FungiDB:BON22_2653"/>
<evidence type="ECO:0000256" key="5">
    <source>
        <dbReference type="RuleBase" id="RU003345"/>
    </source>
</evidence>
<feature type="active site" evidence="4">
    <location>
        <position position="264"/>
    </location>
</feature>
<protein>
    <submittedName>
        <fullName evidence="8">Aldehyde dehydrogenase [NAD(P)+] 1</fullName>
    </submittedName>
    <submittedName>
        <fullName evidence="7">CYFA0S09e02256g1_1</fullName>
    </submittedName>
</protein>
<dbReference type="EMBL" id="MPUK01000004">
    <property type="protein sequence ID" value="ONH67360.1"/>
    <property type="molecule type" value="Genomic_DNA"/>
</dbReference>
<dbReference type="Gene3D" id="3.40.605.10">
    <property type="entry name" value="Aldehyde Dehydrogenase, Chain A, domain 1"/>
    <property type="match status" value="1"/>
</dbReference>
<dbReference type="FunFam" id="3.40.309.10:FF:000012">
    <property type="entry name" value="Betaine aldehyde dehydrogenase"/>
    <property type="match status" value="1"/>
</dbReference>
<reference evidence="7" key="1">
    <citation type="journal article" date="2014" name="Genome Announc.">
        <title>Genome sequence of the yeast Cyberlindnera fabianii (Hansenula fabianii).</title>
        <authorList>
            <person name="Freel K.C."/>
            <person name="Sarilar V."/>
            <person name="Neuveglise C."/>
            <person name="Devillers H."/>
            <person name="Friedrich A."/>
            <person name="Schacherer J."/>
        </authorList>
    </citation>
    <scope>NUCLEOTIDE SEQUENCE</scope>
    <source>
        <strain evidence="7">YJS4271</strain>
    </source>
</reference>
<dbReference type="AlphaFoldDB" id="A0A061B5S3"/>
<dbReference type="PROSITE" id="PS00687">
    <property type="entry name" value="ALDEHYDE_DEHYDR_GLU"/>
    <property type="match status" value="1"/>
</dbReference>
<dbReference type="InterPro" id="IPR016162">
    <property type="entry name" value="Ald_DH_N"/>
</dbReference>
<evidence type="ECO:0000256" key="1">
    <source>
        <dbReference type="ARBA" id="ARBA00009986"/>
    </source>
</evidence>
<dbReference type="FunFam" id="3.40.605.10:FF:000001">
    <property type="entry name" value="Aldehyde dehydrogenase 1"/>
    <property type="match status" value="1"/>
</dbReference>
<evidence type="ECO:0000256" key="2">
    <source>
        <dbReference type="ARBA" id="ARBA00023002"/>
    </source>
</evidence>
<evidence type="ECO:0000313" key="9">
    <source>
        <dbReference type="Proteomes" id="UP000189513"/>
    </source>
</evidence>
<evidence type="ECO:0000313" key="7">
    <source>
        <dbReference type="EMBL" id="CDR42375.1"/>
    </source>
</evidence>
<dbReference type="SUPFAM" id="SSF53720">
    <property type="entry name" value="ALDH-like"/>
    <property type="match status" value="1"/>
</dbReference>
<dbReference type="PROSITE" id="PS00070">
    <property type="entry name" value="ALDEHYDE_DEHYDR_CYS"/>
    <property type="match status" value="1"/>
</dbReference>
<reference evidence="9" key="2">
    <citation type="journal article" date="2017" name="Genome Announc.">
        <title>Genome sequences of Cyberlindnera fabianii 65, Pichia kudriavzevii 129, and Saccharomyces cerevisiae 131 isolated from fermented masau fruits in Zimbabwe.</title>
        <authorList>
            <person name="van Rijswijck I.M.H."/>
            <person name="Derks M.F.L."/>
            <person name="Abee T."/>
            <person name="de Ridder D."/>
            <person name="Smid E.J."/>
        </authorList>
    </citation>
    <scope>NUCLEOTIDE SEQUENCE [LARGE SCALE GENOMIC DNA]</scope>
    <source>
        <strain evidence="9">65</strain>
    </source>
</reference>
<feature type="domain" description="Aldehyde dehydrogenase" evidence="6">
    <location>
        <begin position="27"/>
        <end position="491"/>
    </location>
</feature>
<gene>
    <name evidence="8" type="ORF">BON22_2653</name>
    <name evidence="7" type="ORF">CYFA0S_09e02256g</name>
</gene>
<dbReference type="InterPro" id="IPR015590">
    <property type="entry name" value="Aldehyde_DH_dom"/>
</dbReference>
<keyword evidence="2 5" id="KW-0560">Oxidoreductase</keyword>
<dbReference type="InterPro" id="IPR016160">
    <property type="entry name" value="Ald_DH_CS_CYS"/>
</dbReference>
<dbReference type="Pfam" id="PF00171">
    <property type="entry name" value="Aldedh"/>
    <property type="match status" value="1"/>
</dbReference>
<accession>A0A061B5S3</accession>
<proteinExistence type="inferred from homology"/>
<dbReference type="OrthoDB" id="310895at2759"/>
<keyword evidence="3" id="KW-0520">NAD</keyword>
<organism evidence="7">
    <name type="scientific">Cyberlindnera fabianii</name>
    <name type="common">Yeast</name>
    <name type="synonym">Hansenula fabianii</name>
    <dbReference type="NCBI Taxonomy" id="36022"/>
    <lineage>
        <taxon>Eukaryota</taxon>
        <taxon>Fungi</taxon>
        <taxon>Dikarya</taxon>
        <taxon>Ascomycota</taxon>
        <taxon>Saccharomycotina</taxon>
        <taxon>Saccharomycetes</taxon>
        <taxon>Phaffomycetales</taxon>
        <taxon>Phaffomycetaceae</taxon>
        <taxon>Cyberlindnera</taxon>
    </lineage>
</organism>
<evidence type="ECO:0000313" key="8">
    <source>
        <dbReference type="EMBL" id="ONH67360.1"/>
    </source>
</evidence>
<keyword evidence="9" id="KW-1185">Reference proteome</keyword>
<dbReference type="GO" id="GO:0004029">
    <property type="term" value="F:aldehyde dehydrogenase (NAD+) activity"/>
    <property type="evidence" value="ECO:0007669"/>
    <property type="project" value="TreeGrafter"/>
</dbReference>
<evidence type="ECO:0000256" key="3">
    <source>
        <dbReference type="ARBA" id="ARBA00023027"/>
    </source>
</evidence>
<evidence type="ECO:0000259" key="6">
    <source>
        <dbReference type="Pfam" id="PF00171"/>
    </source>
</evidence>
<dbReference type="OMA" id="ILMGAWK"/>